<protein>
    <recommendedName>
        <fullName evidence="5">Phage anti-repressor protein</fullName>
    </recommendedName>
</protein>
<dbReference type="InterPro" id="IPR013557">
    <property type="entry name" value="AntA/B_antirep"/>
</dbReference>
<dbReference type="InterPro" id="IPR018878">
    <property type="entry name" value="ORF6C_dom"/>
</dbReference>
<dbReference type="AlphaFoldDB" id="A0A5C0SFS1"/>
<evidence type="ECO:0000313" key="3">
    <source>
        <dbReference type="EMBL" id="QEK12752.1"/>
    </source>
</evidence>
<evidence type="ECO:0000259" key="2">
    <source>
        <dbReference type="Pfam" id="PF10552"/>
    </source>
</evidence>
<evidence type="ECO:0008006" key="5">
    <source>
        <dbReference type="Google" id="ProtNLM"/>
    </source>
</evidence>
<keyword evidence="4" id="KW-1185">Reference proteome</keyword>
<evidence type="ECO:0000313" key="4">
    <source>
        <dbReference type="Proteomes" id="UP000324646"/>
    </source>
</evidence>
<dbReference type="Pfam" id="PF10552">
    <property type="entry name" value="ORF6C"/>
    <property type="match status" value="1"/>
</dbReference>
<name>A0A5C0SFS1_CRATE</name>
<sequence length="256" mass="29570">MKKTVASLIKQDISENRLTPIEIALGVDDKGRTTAKKLYEFLELNPSNYSKWAKRNIENNEFAEENLDYWPFVLNDECGGQATKDYKLTASFAKKLCMTSKSPNGELARNYFVKIEDKLKQVALKPYQGLSKEIQAIFALDQRTMEIDNRITKLENNMPLFNIECKELQGIIRKKGIEVLGGYKSPAYCDNSLRGRVYADIQKQLKREFGVRRYEAIKRSQLETARKIVEEYRLPIVLADEIRLANSQMRIQESVI</sequence>
<dbReference type="Proteomes" id="UP000324646">
    <property type="component" value="Chromosome"/>
</dbReference>
<feature type="domain" description="AntA/AntB antirepressor" evidence="1">
    <location>
        <begin position="35"/>
        <end position="101"/>
    </location>
</feature>
<dbReference type="Pfam" id="PF08346">
    <property type="entry name" value="AntA"/>
    <property type="match status" value="1"/>
</dbReference>
<feature type="domain" description="ORF6C" evidence="2">
    <location>
        <begin position="133"/>
        <end position="242"/>
    </location>
</feature>
<dbReference type="EMBL" id="CP042243">
    <property type="protein sequence ID" value="QEK12752.1"/>
    <property type="molecule type" value="Genomic_DNA"/>
</dbReference>
<accession>A0A5C0SFS1</accession>
<proteinExistence type="predicted"/>
<dbReference type="RefSeq" id="WP_148809889.1">
    <property type="nucleotide sequence ID" value="NZ_CP042243.1"/>
</dbReference>
<gene>
    <name evidence="3" type="ORF">FQB35_10655</name>
</gene>
<evidence type="ECO:0000259" key="1">
    <source>
        <dbReference type="Pfam" id="PF08346"/>
    </source>
</evidence>
<organism evidence="3 4">
    <name type="scientific">Crassaminicella thermophila</name>
    <dbReference type="NCBI Taxonomy" id="2599308"/>
    <lineage>
        <taxon>Bacteria</taxon>
        <taxon>Bacillati</taxon>
        <taxon>Bacillota</taxon>
        <taxon>Clostridia</taxon>
        <taxon>Eubacteriales</taxon>
        <taxon>Clostridiaceae</taxon>
        <taxon>Crassaminicella</taxon>
    </lineage>
</organism>
<reference evidence="3 4" key="1">
    <citation type="submission" date="2019-07" db="EMBL/GenBank/DDBJ databases">
        <title>Complete genome of Crassaminicella thermophila SY095.</title>
        <authorList>
            <person name="Li X."/>
        </authorList>
    </citation>
    <scope>NUCLEOTIDE SEQUENCE [LARGE SCALE GENOMIC DNA]</scope>
    <source>
        <strain evidence="3 4">SY095</strain>
    </source>
</reference>
<dbReference type="OrthoDB" id="9812611at2"/>
<dbReference type="KEGG" id="crs:FQB35_10655"/>